<evidence type="ECO:0000313" key="2">
    <source>
        <dbReference type="EMBL" id="KAE9464721.1"/>
    </source>
</evidence>
<feature type="region of interest" description="Disordered" evidence="1">
    <location>
        <begin position="1"/>
        <end position="33"/>
    </location>
</feature>
<evidence type="ECO:0000256" key="1">
    <source>
        <dbReference type="SAM" id="MobiDB-lite"/>
    </source>
</evidence>
<dbReference type="InterPro" id="IPR007789">
    <property type="entry name" value="DUF688"/>
</dbReference>
<dbReference type="PANTHER" id="PTHR34371">
    <property type="entry name" value="OS01G0551000 PROTEIN"/>
    <property type="match status" value="1"/>
</dbReference>
<comment type="caution">
    <text evidence="2">The sequence shown here is derived from an EMBL/GenBank/DDBJ whole genome shotgun (WGS) entry which is preliminary data.</text>
</comment>
<sequence length="221" mass="24694">MGADQPQPTRSPLKLSLSSLPSQRIEPPGLVTPPLQPMASVPFLWEEAPGKPRPVFPVATSLPPPKPKVARCLDLPPRLLMTEGKMTNTPSPTTVLEGPYSGGRTLSHTMSFTFGKASFRIPEGKKQIGKERGNFSSLRWEESFQENYDCESGGILDFSPSAGDFPEGFAPEPEITRTRKRSSFFGPSKSNFWTSIYESVKQAVPWRRKQEKTRRMNYSYV</sequence>
<protein>
    <submittedName>
        <fullName evidence="2">Uncharacterized protein</fullName>
    </submittedName>
</protein>
<dbReference type="EMBL" id="QEFC01000327">
    <property type="protein sequence ID" value="KAE9464721.1"/>
    <property type="molecule type" value="Genomic_DNA"/>
</dbReference>
<feature type="compositionally biased region" description="Low complexity" evidence="1">
    <location>
        <begin position="11"/>
        <end position="22"/>
    </location>
</feature>
<gene>
    <name evidence="2" type="ORF">C3L33_03364</name>
</gene>
<evidence type="ECO:0000313" key="3">
    <source>
        <dbReference type="Proteomes" id="UP000428333"/>
    </source>
</evidence>
<reference evidence="2 3" key="1">
    <citation type="journal article" date="2019" name="Genome Biol. Evol.">
        <title>The Rhododendron genome and chromosomal organization provide insight into shared whole-genome duplications across the heath family (Ericaceae).</title>
        <authorList>
            <person name="Soza V.L."/>
            <person name="Lindsley D."/>
            <person name="Waalkes A."/>
            <person name="Ramage E."/>
            <person name="Patwardhan R.P."/>
            <person name="Burton J.N."/>
            <person name="Adey A."/>
            <person name="Kumar A."/>
            <person name="Qiu R."/>
            <person name="Shendure J."/>
            <person name="Hall B."/>
        </authorList>
    </citation>
    <scope>NUCLEOTIDE SEQUENCE [LARGE SCALE GENOMIC DNA]</scope>
    <source>
        <strain evidence="2">RSF 1966-606</strain>
    </source>
</reference>
<dbReference type="Pfam" id="PF05097">
    <property type="entry name" value="DUF688"/>
    <property type="match status" value="1"/>
</dbReference>
<name>A0A6A4M8M7_9ERIC</name>
<feature type="compositionally biased region" description="Polar residues" evidence="1">
    <location>
        <begin position="1"/>
        <end position="10"/>
    </location>
</feature>
<dbReference type="Proteomes" id="UP000428333">
    <property type="component" value="Linkage Group LG02"/>
</dbReference>
<accession>A0A6A4M8M7</accession>
<feature type="non-terminal residue" evidence="2">
    <location>
        <position position="1"/>
    </location>
</feature>
<dbReference type="PANTHER" id="PTHR34371:SF6">
    <property type="entry name" value="MEMBRANE-ASSOCIATED KINASE REGULATOR 6"/>
    <property type="match status" value="1"/>
</dbReference>
<dbReference type="OrthoDB" id="1934555at2759"/>
<proteinExistence type="predicted"/>
<keyword evidence="3" id="KW-1185">Reference proteome</keyword>
<dbReference type="AlphaFoldDB" id="A0A6A4M8M7"/>
<organism evidence="2 3">
    <name type="scientific">Rhododendron williamsianum</name>
    <dbReference type="NCBI Taxonomy" id="262921"/>
    <lineage>
        <taxon>Eukaryota</taxon>
        <taxon>Viridiplantae</taxon>
        <taxon>Streptophyta</taxon>
        <taxon>Embryophyta</taxon>
        <taxon>Tracheophyta</taxon>
        <taxon>Spermatophyta</taxon>
        <taxon>Magnoliopsida</taxon>
        <taxon>eudicotyledons</taxon>
        <taxon>Gunneridae</taxon>
        <taxon>Pentapetalae</taxon>
        <taxon>asterids</taxon>
        <taxon>Ericales</taxon>
        <taxon>Ericaceae</taxon>
        <taxon>Ericoideae</taxon>
        <taxon>Rhodoreae</taxon>
        <taxon>Rhododendron</taxon>
    </lineage>
</organism>